<comment type="caution">
    <text evidence="6">The sequence shown here is derived from an EMBL/GenBank/DDBJ whole genome shotgun (WGS) entry which is preliminary data.</text>
</comment>
<dbReference type="InterPro" id="IPR015424">
    <property type="entry name" value="PyrdxlP-dep_Trfase"/>
</dbReference>
<evidence type="ECO:0000256" key="3">
    <source>
        <dbReference type="RuleBase" id="RU004075"/>
    </source>
</evidence>
<protein>
    <submittedName>
        <fullName evidence="6">Selenocysteine lyase/cysteine desulfurase</fullName>
    </submittedName>
</protein>
<evidence type="ECO:0000313" key="7">
    <source>
        <dbReference type="Proteomes" id="UP000537718"/>
    </source>
</evidence>
<dbReference type="InterPro" id="IPR020578">
    <property type="entry name" value="Aminotrans_V_PyrdxlP_BS"/>
</dbReference>
<dbReference type="InterPro" id="IPR000192">
    <property type="entry name" value="Aminotrans_V_dom"/>
</dbReference>
<proteinExistence type="inferred from homology"/>
<evidence type="ECO:0000256" key="2">
    <source>
        <dbReference type="ARBA" id="ARBA00022898"/>
    </source>
</evidence>
<evidence type="ECO:0000259" key="5">
    <source>
        <dbReference type="Pfam" id="PF00266"/>
    </source>
</evidence>
<keyword evidence="2" id="KW-0663">Pyridoxal phosphate</keyword>
<dbReference type="EMBL" id="JACHCF010000001">
    <property type="protein sequence ID" value="MBB5619229.1"/>
    <property type="molecule type" value="Genomic_DNA"/>
</dbReference>
<dbReference type="PANTHER" id="PTHR43586">
    <property type="entry name" value="CYSTEINE DESULFURASE"/>
    <property type="match status" value="1"/>
</dbReference>
<evidence type="ECO:0000313" key="6">
    <source>
        <dbReference type="EMBL" id="MBB5619229.1"/>
    </source>
</evidence>
<dbReference type="RefSeq" id="WP_183865398.1">
    <property type="nucleotide sequence ID" value="NZ_JACHCF010000001.1"/>
</dbReference>
<feature type="domain" description="Aminotransferase class V" evidence="5">
    <location>
        <begin position="17"/>
        <end position="383"/>
    </location>
</feature>
<dbReference type="PANTHER" id="PTHR43586:SF24">
    <property type="entry name" value="BLR4730 PROTEIN"/>
    <property type="match status" value="1"/>
</dbReference>
<comment type="similarity">
    <text evidence="3">Belongs to the class-V pyridoxal-phosphate-dependent aminotransferase family.</text>
</comment>
<evidence type="ECO:0000256" key="1">
    <source>
        <dbReference type="ARBA" id="ARBA00001933"/>
    </source>
</evidence>
<dbReference type="Gene3D" id="3.40.640.10">
    <property type="entry name" value="Type I PLP-dependent aspartate aminotransferase-like (Major domain)"/>
    <property type="match status" value="1"/>
</dbReference>
<dbReference type="InterPro" id="IPR015421">
    <property type="entry name" value="PyrdxlP-dep_Trfase_major"/>
</dbReference>
<keyword evidence="6" id="KW-0456">Lyase</keyword>
<organism evidence="6 7">
    <name type="scientific">Pedobacter cryoconitis</name>
    <dbReference type="NCBI Taxonomy" id="188932"/>
    <lineage>
        <taxon>Bacteria</taxon>
        <taxon>Pseudomonadati</taxon>
        <taxon>Bacteroidota</taxon>
        <taxon>Sphingobacteriia</taxon>
        <taxon>Sphingobacteriales</taxon>
        <taxon>Sphingobacteriaceae</taxon>
        <taxon>Pedobacter</taxon>
    </lineage>
</organism>
<comment type="cofactor">
    <cofactor evidence="1 4">
        <name>pyridoxal 5'-phosphate</name>
        <dbReference type="ChEBI" id="CHEBI:597326"/>
    </cofactor>
</comment>
<name>A0A7W8YP39_9SPHI</name>
<accession>A0A7W8YP39</accession>
<gene>
    <name evidence="6" type="ORF">HDE69_000265</name>
</gene>
<reference evidence="6 7" key="1">
    <citation type="submission" date="2020-08" db="EMBL/GenBank/DDBJ databases">
        <title>Genomic Encyclopedia of Type Strains, Phase IV (KMG-V): Genome sequencing to study the core and pangenomes of soil and plant-associated prokaryotes.</title>
        <authorList>
            <person name="Whitman W."/>
        </authorList>
    </citation>
    <scope>NUCLEOTIDE SEQUENCE [LARGE SCALE GENOMIC DNA]</scope>
    <source>
        <strain evidence="6 7">MP7CTX6</strain>
    </source>
</reference>
<sequence length="389" mass="42995">MDITKIRKETRGCTDKIFLNSAGSSLVTDTVFNQMIDSLTEEARIGGYALAYLNQPGVDEFYTETAQLLNCNAENISFQNSATDAYAKAISAIEFKSGDVILTTDDDYISNQISFLSLKKRFGIDIIRGGNLANGDIDLTAFEELVKQHQPKLVALTHIPTSSGLIQAAAEVGAICRKYNCWYLVDACQSIGQLVVDVQAIGCDFLAATGRKFLRGPRGTGFLYVSDRALEAGLAPLIIDMIGAEWTSVNGYTLQPTAKRFEFWESSIASRLALKEAVKYANQIGMVNIEKYNTGLMAQFRSQLKQVKGLNLQDWGSRVSNILTFTMDHHTTEEIAEQLRAHDVYFSIASVGSAMIDFPKKNIESAIRLSPHYFNTAEELEKVVAILDF</sequence>
<dbReference type="InterPro" id="IPR015422">
    <property type="entry name" value="PyrdxlP-dep_Trfase_small"/>
</dbReference>
<dbReference type="Pfam" id="PF00266">
    <property type="entry name" value="Aminotran_5"/>
    <property type="match status" value="1"/>
</dbReference>
<dbReference type="AlphaFoldDB" id="A0A7W8YP39"/>
<dbReference type="GO" id="GO:0016829">
    <property type="term" value="F:lyase activity"/>
    <property type="evidence" value="ECO:0007669"/>
    <property type="project" value="UniProtKB-KW"/>
</dbReference>
<dbReference type="Gene3D" id="3.90.1150.10">
    <property type="entry name" value="Aspartate Aminotransferase, domain 1"/>
    <property type="match status" value="1"/>
</dbReference>
<evidence type="ECO:0000256" key="4">
    <source>
        <dbReference type="RuleBase" id="RU004504"/>
    </source>
</evidence>
<dbReference type="PROSITE" id="PS00595">
    <property type="entry name" value="AA_TRANSFER_CLASS_5"/>
    <property type="match status" value="1"/>
</dbReference>
<dbReference type="SUPFAM" id="SSF53383">
    <property type="entry name" value="PLP-dependent transferases"/>
    <property type="match status" value="1"/>
</dbReference>
<dbReference type="Proteomes" id="UP000537718">
    <property type="component" value="Unassembled WGS sequence"/>
</dbReference>